<dbReference type="CDD" id="cd03224">
    <property type="entry name" value="ABC_TM1139_LivF_branched"/>
    <property type="match status" value="1"/>
</dbReference>
<keyword evidence="3" id="KW-0547">Nucleotide-binding</keyword>
<dbReference type="Pfam" id="PF00005">
    <property type="entry name" value="ABC_tran"/>
    <property type="match status" value="1"/>
</dbReference>
<keyword evidence="8" id="KW-1185">Reference proteome</keyword>
<dbReference type="InterPro" id="IPR052156">
    <property type="entry name" value="BCAA_Transport_ATP-bd_LivF"/>
</dbReference>
<dbReference type="Gene3D" id="3.40.50.300">
    <property type="entry name" value="P-loop containing nucleotide triphosphate hydrolases"/>
    <property type="match status" value="2"/>
</dbReference>
<dbReference type="InterPro" id="IPR003439">
    <property type="entry name" value="ABC_transporter-like_ATP-bd"/>
</dbReference>
<sequence length="287" mass="31357">MNPATAEPILETPAIRTSASRSPFPAPDQAPLLSLREVEAFIGGSRILRGVDLDIEAGEVVALMGRNGVGKTTTLKVITGLLPLRGGSLMFGGRPFDRLSPDARARAGIGYVPQGRDIFPHLTVEENLHIGLIVHRRGGGSVRDALDRVFSLFPVLKEMLSRKGGVLSGGQQQQLAIGRALLTEPRLLILDEPTEGIQPSIIDHIGDTLRRLKNEPVRREPRYDEEVQSAIKTLKKEGRLAILLVEQYVDFCRDVADRFYAMDRGAVVVSGPIAALTDEVVRKHLQV</sequence>
<reference evidence="7 8" key="1">
    <citation type="submission" date="2016-01" db="EMBL/GenBank/DDBJ databases">
        <title>High potential of lignocellulose degradation of a new Verrucomicrobia species.</title>
        <authorList>
            <person name="Wang Y."/>
            <person name="Shi Y."/>
            <person name="Qiu Z."/>
            <person name="Liu S."/>
            <person name="Yang H."/>
        </authorList>
    </citation>
    <scope>NUCLEOTIDE SEQUENCE [LARGE SCALE GENOMIC DNA]</scope>
    <source>
        <strain evidence="7 8">TSB47</strain>
    </source>
</reference>
<evidence type="ECO:0000256" key="5">
    <source>
        <dbReference type="ARBA" id="ARBA00022970"/>
    </source>
</evidence>
<evidence type="ECO:0000256" key="4">
    <source>
        <dbReference type="ARBA" id="ARBA00022840"/>
    </source>
</evidence>
<gene>
    <name evidence="7" type="ORF">AW736_03970</name>
</gene>
<dbReference type="InterPro" id="IPR003593">
    <property type="entry name" value="AAA+_ATPase"/>
</dbReference>
<dbReference type="GO" id="GO:0015807">
    <property type="term" value="P:L-amino acid transport"/>
    <property type="evidence" value="ECO:0007669"/>
    <property type="project" value="TreeGrafter"/>
</dbReference>
<dbReference type="STRING" id="1184151.AW736_03970"/>
<dbReference type="EMBL" id="LRRQ01000031">
    <property type="protein sequence ID" value="OAM91297.1"/>
    <property type="molecule type" value="Genomic_DNA"/>
</dbReference>
<keyword evidence="2" id="KW-0813">Transport</keyword>
<dbReference type="SMART" id="SM00382">
    <property type="entry name" value="AAA"/>
    <property type="match status" value="1"/>
</dbReference>
<evidence type="ECO:0000259" key="6">
    <source>
        <dbReference type="PROSITE" id="PS50893"/>
    </source>
</evidence>
<proteinExistence type="inferred from homology"/>
<evidence type="ECO:0000256" key="1">
    <source>
        <dbReference type="ARBA" id="ARBA00005417"/>
    </source>
</evidence>
<evidence type="ECO:0000256" key="3">
    <source>
        <dbReference type="ARBA" id="ARBA00022741"/>
    </source>
</evidence>
<dbReference type="GO" id="GO:0015658">
    <property type="term" value="F:branched-chain amino acid transmembrane transporter activity"/>
    <property type="evidence" value="ECO:0007669"/>
    <property type="project" value="TreeGrafter"/>
</dbReference>
<accession>A0A178IPN5</accession>
<keyword evidence="5" id="KW-0029">Amino-acid transport</keyword>
<dbReference type="AlphaFoldDB" id="A0A178IPN5"/>
<dbReference type="OrthoDB" id="9779136at2"/>
<dbReference type="RefSeq" id="WP_068768951.1">
    <property type="nucleotide sequence ID" value="NZ_CP109796.1"/>
</dbReference>
<dbReference type="SUPFAM" id="SSF52540">
    <property type="entry name" value="P-loop containing nucleoside triphosphate hydrolases"/>
    <property type="match status" value="1"/>
</dbReference>
<name>A0A178IPN5_9BACT</name>
<comment type="caution">
    <text evidence="7">The sequence shown here is derived from an EMBL/GenBank/DDBJ whole genome shotgun (WGS) entry which is preliminary data.</text>
</comment>
<feature type="domain" description="ABC transporter" evidence="6">
    <location>
        <begin position="33"/>
        <end position="287"/>
    </location>
</feature>
<dbReference type="InterPro" id="IPR027417">
    <property type="entry name" value="P-loop_NTPase"/>
</dbReference>
<evidence type="ECO:0000313" key="7">
    <source>
        <dbReference type="EMBL" id="OAM91297.1"/>
    </source>
</evidence>
<dbReference type="PROSITE" id="PS50893">
    <property type="entry name" value="ABC_TRANSPORTER_2"/>
    <property type="match status" value="1"/>
</dbReference>
<protein>
    <submittedName>
        <fullName evidence="7">Urea ABC transporter ATP-binding subunit UrtE</fullName>
    </submittedName>
</protein>
<dbReference type="PANTHER" id="PTHR43820">
    <property type="entry name" value="HIGH-AFFINITY BRANCHED-CHAIN AMINO ACID TRANSPORT ATP-BINDING PROTEIN LIVF"/>
    <property type="match status" value="1"/>
</dbReference>
<evidence type="ECO:0000256" key="2">
    <source>
        <dbReference type="ARBA" id="ARBA00022448"/>
    </source>
</evidence>
<dbReference type="PANTHER" id="PTHR43820:SF5">
    <property type="entry name" value="HIGH-AFFINITY BRANCHED-CHAIN AMINO ACID TRANSPORT ATP-BINDING PROTEIN"/>
    <property type="match status" value="1"/>
</dbReference>
<evidence type="ECO:0000313" key="8">
    <source>
        <dbReference type="Proteomes" id="UP000078486"/>
    </source>
</evidence>
<comment type="similarity">
    <text evidence="1">Belongs to the ABC transporter superfamily.</text>
</comment>
<dbReference type="Proteomes" id="UP000078486">
    <property type="component" value="Unassembled WGS sequence"/>
</dbReference>
<dbReference type="GO" id="GO:0005524">
    <property type="term" value="F:ATP binding"/>
    <property type="evidence" value="ECO:0007669"/>
    <property type="project" value="UniProtKB-KW"/>
</dbReference>
<dbReference type="GO" id="GO:0016887">
    <property type="term" value="F:ATP hydrolysis activity"/>
    <property type="evidence" value="ECO:0007669"/>
    <property type="project" value="InterPro"/>
</dbReference>
<organism evidence="7 8">
    <name type="scientific">Termitidicoccus mucosus</name>
    <dbReference type="NCBI Taxonomy" id="1184151"/>
    <lineage>
        <taxon>Bacteria</taxon>
        <taxon>Pseudomonadati</taxon>
        <taxon>Verrucomicrobiota</taxon>
        <taxon>Opitutia</taxon>
        <taxon>Opitutales</taxon>
        <taxon>Opitutaceae</taxon>
        <taxon>Termitidicoccus</taxon>
    </lineage>
</organism>
<keyword evidence="4 7" id="KW-0067">ATP-binding</keyword>